<dbReference type="GO" id="GO:0003677">
    <property type="term" value="F:DNA binding"/>
    <property type="evidence" value="ECO:0007669"/>
    <property type="project" value="UniProtKB-KW"/>
</dbReference>
<dbReference type="InterPro" id="IPR051011">
    <property type="entry name" value="Metal_resp_trans_reg"/>
</dbReference>
<dbReference type="RefSeq" id="WP_188646808.1">
    <property type="nucleotide sequence ID" value="NZ_BMHQ01000003.1"/>
</dbReference>
<dbReference type="InterPro" id="IPR011991">
    <property type="entry name" value="ArsR-like_HTH"/>
</dbReference>
<organism evidence="5 6">
    <name type="scientific">Marinithermofilum abyssi</name>
    <dbReference type="NCBI Taxonomy" id="1571185"/>
    <lineage>
        <taxon>Bacteria</taxon>
        <taxon>Bacillati</taxon>
        <taxon>Bacillota</taxon>
        <taxon>Bacilli</taxon>
        <taxon>Bacillales</taxon>
        <taxon>Thermoactinomycetaceae</taxon>
        <taxon>Marinithermofilum</taxon>
    </lineage>
</organism>
<dbReference type="Pfam" id="PF01022">
    <property type="entry name" value="HTH_5"/>
    <property type="match status" value="1"/>
</dbReference>
<comment type="caution">
    <text evidence="5">The sequence shown here is derived from an EMBL/GenBank/DDBJ whole genome shotgun (WGS) entry which is preliminary data.</text>
</comment>
<dbReference type="GO" id="GO:0003700">
    <property type="term" value="F:DNA-binding transcription factor activity"/>
    <property type="evidence" value="ECO:0007669"/>
    <property type="project" value="InterPro"/>
</dbReference>
<sequence>MDAEQLAECFKAMGDRTRIQILALLKVEDLCVCELVEILGISQPSVSQHIRKLKNAKLVKERRQGKWIFYSLDGSLYPYIHAVLDTFPDLREKIEELKTNGQKVVCD</sequence>
<evidence type="ECO:0000313" key="6">
    <source>
        <dbReference type="Proteomes" id="UP000625210"/>
    </source>
</evidence>
<name>A0A8J2VHU6_9BACL</name>
<dbReference type="PROSITE" id="PS50987">
    <property type="entry name" value="HTH_ARSR_2"/>
    <property type="match status" value="1"/>
</dbReference>
<protein>
    <submittedName>
        <fullName evidence="5">Transcriptional regulator</fullName>
    </submittedName>
</protein>
<feature type="domain" description="HTH arsR-type" evidence="4">
    <location>
        <begin position="1"/>
        <end position="95"/>
    </location>
</feature>
<dbReference type="Proteomes" id="UP000625210">
    <property type="component" value="Unassembled WGS sequence"/>
</dbReference>
<reference evidence="5" key="1">
    <citation type="journal article" date="2014" name="Int. J. Syst. Evol. Microbiol.">
        <title>Complete genome sequence of Corynebacterium casei LMG S-19264T (=DSM 44701T), isolated from a smear-ripened cheese.</title>
        <authorList>
            <consortium name="US DOE Joint Genome Institute (JGI-PGF)"/>
            <person name="Walter F."/>
            <person name="Albersmeier A."/>
            <person name="Kalinowski J."/>
            <person name="Ruckert C."/>
        </authorList>
    </citation>
    <scope>NUCLEOTIDE SEQUENCE</scope>
    <source>
        <strain evidence="5">CGMCC 1.15179</strain>
    </source>
</reference>
<keyword evidence="6" id="KW-1185">Reference proteome</keyword>
<dbReference type="InterPro" id="IPR036390">
    <property type="entry name" value="WH_DNA-bd_sf"/>
</dbReference>
<keyword evidence="1" id="KW-0805">Transcription regulation</keyword>
<evidence type="ECO:0000256" key="3">
    <source>
        <dbReference type="ARBA" id="ARBA00023163"/>
    </source>
</evidence>
<dbReference type="EMBL" id="BMHQ01000003">
    <property type="protein sequence ID" value="GGE10679.1"/>
    <property type="molecule type" value="Genomic_DNA"/>
</dbReference>
<dbReference type="PANTHER" id="PTHR43132:SF2">
    <property type="entry name" value="ARSENICAL RESISTANCE OPERON REPRESSOR ARSR-RELATED"/>
    <property type="match status" value="1"/>
</dbReference>
<dbReference type="Gene3D" id="1.10.10.10">
    <property type="entry name" value="Winged helix-like DNA-binding domain superfamily/Winged helix DNA-binding domain"/>
    <property type="match status" value="1"/>
</dbReference>
<dbReference type="SUPFAM" id="SSF46785">
    <property type="entry name" value="Winged helix' DNA-binding domain"/>
    <property type="match status" value="1"/>
</dbReference>
<evidence type="ECO:0000256" key="1">
    <source>
        <dbReference type="ARBA" id="ARBA00023015"/>
    </source>
</evidence>
<keyword evidence="3" id="KW-0804">Transcription</keyword>
<proteinExistence type="predicted"/>
<dbReference type="CDD" id="cd00090">
    <property type="entry name" value="HTH_ARSR"/>
    <property type="match status" value="1"/>
</dbReference>
<dbReference type="PRINTS" id="PR00778">
    <property type="entry name" value="HTHARSR"/>
</dbReference>
<dbReference type="AlphaFoldDB" id="A0A8J2VHU6"/>
<reference evidence="5" key="2">
    <citation type="submission" date="2020-09" db="EMBL/GenBank/DDBJ databases">
        <authorList>
            <person name="Sun Q."/>
            <person name="Zhou Y."/>
        </authorList>
    </citation>
    <scope>NUCLEOTIDE SEQUENCE</scope>
    <source>
        <strain evidence="5">CGMCC 1.15179</strain>
    </source>
</reference>
<dbReference type="InterPro" id="IPR036388">
    <property type="entry name" value="WH-like_DNA-bd_sf"/>
</dbReference>
<gene>
    <name evidence="5" type="ORF">GCM10011571_09980</name>
</gene>
<dbReference type="InterPro" id="IPR001845">
    <property type="entry name" value="HTH_ArsR_DNA-bd_dom"/>
</dbReference>
<dbReference type="SMART" id="SM00418">
    <property type="entry name" value="HTH_ARSR"/>
    <property type="match status" value="1"/>
</dbReference>
<evidence type="ECO:0000256" key="2">
    <source>
        <dbReference type="ARBA" id="ARBA00023125"/>
    </source>
</evidence>
<dbReference type="PANTHER" id="PTHR43132">
    <property type="entry name" value="ARSENICAL RESISTANCE OPERON REPRESSOR ARSR-RELATED"/>
    <property type="match status" value="1"/>
</dbReference>
<dbReference type="NCBIfam" id="NF033788">
    <property type="entry name" value="HTH_metalloreg"/>
    <property type="match status" value="1"/>
</dbReference>
<evidence type="ECO:0000259" key="4">
    <source>
        <dbReference type="PROSITE" id="PS50987"/>
    </source>
</evidence>
<keyword evidence="2" id="KW-0238">DNA-binding</keyword>
<evidence type="ECO:0000313" key="5">
    <source>
        <dbReference type="EMBL" id="GGE10679.1"/>
    </source>
</evidence>
<accession>A0A8J2VHU6</accession>